<evidence type="ECO:0008006" key="4">
    <source>
        <dbReference type="Google" id="ProtNLM"/>
    </source>
</evidence>
<evidence type="ECO:0000256" key="1">
    <source>
        <dbReference type="SAM" id="SignalP"/>
    </source>
</evidence>
<reference evidence="2 3" key="1">
    <citation type="journal article" date="2021" name="BMC Genomics">
        <title>Datura genome reveals duplications of psychoactive alkaloid biosynthetic genes and high mutation rate following tissue culture.</title>
        <authorList>
            <person name="Rajewski A."/>
            <person name="Carter-House D."/>
            <person name="Stajich J."/>
            <person name="Litt A."/>
        </authorList>
    </citation>
    <scope>NUCLEOTIDE SEQUENCE [LARGE SCALE GENOMIC DNA]</scope>
    <source>
        <strain evidence="2">AR-01</strain>
    </source>
</reference>
<protein>
    <recommendedName>
        <fullName evidence="4">Secreted protein</fullName>
    </recommendedName>
</protein>
<keyword evidence="3" id="KW-1185">Reference proteome</keyword>
<dbReference type="Proteomes" id="UP000823775">
    <property type="component" value="Unassembled WGS sequence"/>
</dbReference>
<comment type="caution">
    <text evidence="2">The sequence shown here is derived from an EMBL/GenBank/DDBJ whole genome shotgun (WGS) entry which is preliminary data.</text>
</comment>
<evidence type="ECO:0000313" key="2">
    <source>
        <dbReference type="EMBL" id="MCE3051119.1"/>
    </source>
</evidence>
<dbReference type="EMBL" id="JACEIK010008180">
    <property type="protein sequence ID" value="MCE3051119.1"/>
    <property type="molecule type" value="Genomic_DNA"/>
</dbReference>
<organism evidence="2 3">
    <name type="scientific">Datura stramonium</name>
    <name type="common">Jimsonweed</name>
    <name type="synonym">Common thornapple</name>
    <dbReference type="NCBI Taxonomy" id="4076"/>
    <lineage>
        <taxon>Eukaryota</taxon>
        <taxon>Viridiplantae</taxon>
        <taxon>Streptophyta</taxon>
        <taxon>Embryophyta</taxon>
        <taxon>Tracheophyta</taxon>
        <taxon>Spermatophyta</taxon>
        <taxon>Magnoliopsida</taxon>
        <taxon>eudicotyledons</taxon>
        <taxon>Gunneridae</taxon>
        <taxon>Pentapetalae</taxon>
        <taxon>asterids</taxon>
        <taxon>lamiids</taxon>
        <taxon>Solanales</taxon>
        <taxon>Solanaceae</taxon>
        <taxon>Solanoideae</taxon>
        <taxon>Datureae</taxon>
        <taxon>Datura</taxon>
    </lineage>
</organism>
<feature type="chain" id="PRO_5045483348" description="Secreted protein" evidence="1">
    <location>
        <begin position="23"/>
        <end position="104"/>
    </location>
</feature>
<keyword evidence="1" id="KW-0732">Signal</keyword>
<proteinExistence type="predicted"/>
<accession>A0ABS8WMB6</accession>
<feature type="signal peptide" evidence="1">
    <location>
        <begin position="1"/>
        <end position="22"/>
    </location>
</feature>
<name>A0ABS8WMB6_DATST</name>
<evidence type="ECO:0000313" key="3">
    <source>
        <dbReference type="Proteomes" id="UP000823775"/>
    </source>
</evidence>
<sequence>MTRPPLQLKGFKLWSLLLLTHSSVLIRVHLKTAITVLAGFANHPMGDLQFPWKKGKRLNPCSSSNGKGNHWRKPCGNDMKTYDNSRIRFESLCSSTVLRSSQYQ</sequence>
<feature type="non-terminal residue" evidence="2">
    <location>
        <position position="104"/>
    </location>
</feature>
<gene>
    <name evidence="2" type="ORF">HAX54_048935</name>
</gene>